<dbReference type="SUPFAM" id="SSF75420">
    <property type="entry name" value="YhbC-like, N-terminal domain"/>
    <property type="match status" value="1"/>
</dbReference>
<dbReference type="Proteomes" id="UP000239504">
    <property type="component" value="Unassembled WGS sequence"/>
</dbReference>
<dbReference type="PANTHER" id="PTHR33867">
    <property type="entry name" value="RIBOSOME MATURATION FACTOR RIMP"/>
    <property type="match status" value="1"/>
</dbReference>
<dbReference type="InterPro" id="IPR035956">
    <property type="entry name" value="RimP_N_sf"/>
</dbReference>
<comment type="subcellular location">
    <subcellularLocation>
        <location evidence="3">Cytoplasm</location>
    </subcellularLocation>
</comment>
<comment type="caution">
    <text evidence="6">The sequence shown here is derived from an EMBL/GenBank/DDBJ whole genome shotgun (WGS) entry which is preliminary data.</text>
</comment>
<dbReference type="InterPro" id="IPR036847">
    <property type="entry name" value="RimP_C_sf"/>
</dbReference>
<comment type="function">
    <text evidence="3">Required for maturation of 30S ribosomal subunits.</text>
</comment>
<dbReference type="AlphaFoldDB" id="A0A2S7K7F4"/>
<dbReference type="PANTHER" id="PTHR33867:SF1">
    <property type="entry name" value="RIBOSOME MATURATION FACTOR RIMP"/>
    <property type="match status" value="1"/>
</dbReference>
<feature type="domain" description="Ribosome maturation factor RimP N-terminal" evidence="4">
    <location>
        <begin position="74"/>
        <end position="146"/>
    </location>
</feature>
<evidence type="ECO:0000259" key="4">
    <source>
        <dbReference type="Pfam" id="PF02576"/>
    </source>
</evidence>
<keyword evidence="1 3" id="KW-0963">Cytoplasm</keyword>
<dbReference type="OrthoDB" id="9805006at2"/>
<evidence type="ECO:0000256" key="1">
    <source>
        <dbReference type="ARBA" id="ARBA00022490"/>
    </source>
</evidence>
<evidence type="ECO:0000259" key="5">
    <source>
        <dbReference type="Pfam" id="PF17384"/>
    </source>
</evidence>
<dbReference type="GO" id="GO:0005829">
    <property type="term" value="C:cytosol"/>
    <property type="evidence" value="ECO:0007669"/>
    <property type="project" value="TreeGrafter"/>
</dbReference>
<comment type="similarity">
    <text evidence="3">Belongs to the RimP family.</text>
</comment>
<gene>
    <name evidence="3" type="primary">rimP</name>
    <name evidence="6" type="ORF">CW354_08870</name>
</gene>
<evidence type="ECO:0000313" key="6">
    <source>
        <dbReference type="EMBL" id="PQA88398.1"/>
    </source>
</evidence>
<reference evidence="6 7" key="1">
    <citation type="submission" date="2017-12" db="EMBL/GenBank/DDBJ databases">
        <authorList>
            <person name="Hurst M.R.H."/>
        </authorList>
    </citation>
    <scope>NUCLEOTIDE SEQUENCE [LARGE SCALE GENOMIC DNA]</scope>
    <source>
        <strain evidence="6 7">SY-3-19</strain>
    </source>
</reference>
<evidence type="ECO:0000313" key="7">
    <source>
        <dbReference type="Proteomes" id="UP000239504"/>
    </source>
</evidence>
<dbReference type="NCBIfam" id="NF000932">
    <property type="entry name" value="PRK00092.2-5"/>
    <property type="match status" value="1"/>
</dbReference>
<name>A0A2S7K7F4_9PROT</name>
<evidence type="ECO:0000256" key="3">
    <source>
        <dbReference type="HAMAP-Rule" id="MF_01077"/>
    </source>
</evidence>
<evidence type="ECO:0000256" key="2">
    <source>
        <dbReference type="ARBA" id="ARBA00022517"/>
    </source>
</evidence>
<dbReference type="CDD" id="cd01734">
    <property type="entry name" value="YlxS_C"/>
    <property type="match status" value="1"/>
</dbReference>
<dbReference type="GO" id="GO:0006412">
    <property type="term" value="P:translation"/>
    <property type="evidence" value="ECO:0007669"/>
    <property type="project" value="TreeGrafter"/>
</dbReference>
<dbReference type="InterPro" id="IPR003728">
    <property type="entry name" value="Ribosome_maturation_RimP"/>
</dbReference>
<dbReference type="EMBL" id="PJCH01000005">
    <property type="protein sequence ID" value="PQA88398.1"/>
    <property type="molecule type" value="Genomic_DNA"/>
</dbReference>
<feature type="domain" description="Ribosome maturation factor RimP C-terminal" evidence="5">
    <location>
        <begin position="149"/>
        <end position="214"/>
    </location>
</feature>
<dbReference type="Pfam" id="PF02576">
    <property type="entry name" value="RimP_N"/>
    <property type="match status" value="1"/>
</dbReference>
<proteinExistence type="inferred from homology"/>
<dbReference type="GO" id="GO:0000028">
    <property type="term" value="P:ribosomal small subunit assembly"/>
    <property type="evidence" value="ECO:0007669"/>
    <property type="project" value="TreeGrafter"/>
</dbReference>
<keyword evidence="2 3" id="KW-0690">Ribosome biogenesis</keyword>
<dbReference type="SUPFAM" id="SSF74942">
    <property type="entry name" value="YhbC-like, C-terminal domain"/>
    <property type="match status" value="1"/>
</dbReference>
<organism evidence="6 7">
    <name type="scientific">Hyphococcus luteus</name>
    <dbReference type="NCBI Taxonomy" id="2058213"/>
    <lineage>
        <taxon>Bacteria</taxon>
        <taxon>Pseudomonadati</taxon>
        <taxon>Pseudomonadota</taxon>
        <taxon>Alphaproteobacteria</taxon>
        <taxon>Parvularculales</taxon>
        <taxon>Parvularculaceae</taxon>
        <taxon>Hyphococcus</taxon>
    </lineage>
</organism>
<accession>A0A2S7K7F4</accession>
<keyword evidence="7" id="KW-1185">Reference proteome</keyword>
<dbReference type="InterPro" id="IPR028998">
    <property type="entry name" value="RimP_C"/>
</dbReference>
<dbReference type="Gene3D" id="3.30.300.70">
    <property type="entry name" value="RimP-like superfamily, N-terminal"/>
    <property type="match status" value="1"/>
</dbReference>
<dbReference type="HAMAP" id="MF_01077">
    <property type="entry name" value="RimP"/>
    <property type="match status" value="1"/>
</dbReference>
<dbReference type="InterPro" id="IPR028989">
    <property type="entry name" value="RimP_N"/>
</dbReference>
<dbReference type="Pfam" id="PF17384">
    <property type="entry name" value="DUF150_C"/>
    <property type="match status" value="1"/>
</dbReference>
<sequence length="242" mass="27029">MACPAPHLRTGHSIFRPFLTVFGRAAGIGADKRSFQAYIRIQTLSDLISGPRGARFFVTKRAFILLLEDRLVALIEPVVNNAGFELVRVRITGGQKKTLQVMAERPDRTMSAEDCAKLSRALSPVLDEADPIEGNYNLEVSSPGIDRPLVRLKDFDDWQGWPAKLELNRLVEGRKRFKGVVAGVDEGKVAFDIEGEEDTALFPLEWIASAQLILTEELIRQTMKADKETRQTTGEDEMETSQ</sequence>
<protein>
    <recommendedName>
        <fullName evidence="3">Ribosome maturation factor RimP</fullName>
    </recommendedName>
</protein>